<dbReference type="GO" id="GO:0032259">
    <property type="term" value="P:methylation"/>
    <property type="evidence" value="ECO:0007669"/>
    <property type="project" value="UniProtKB-KW"/>
</dbReference>
<keyword evidence="3" id="KW-1185">Reference proteome</keyword>
<feature type="domain" description="C-methyltransferase" evidence="1">
    <location>
        <begin position="291"/>
        <end position="400"/>
    </location>
</feature>
<dbReference type="SUPFAM" id="SSF53335">
    <property type="entry name" value="S-adenosyl-L-methionine-dependent methyltransferases"/>
    <property type="match status" value="1"/>
</dbReference>
<dbReference type="STRING" id="260086.SAMN05216207_1010140"/>
<dbReference type="AlphaFoldDB" id="A0A1I4X898"/>
<gene>
    <name evidence="2" type="ORF">SAMN05216207_1010140</name>
</gene>
<protein>
    <submittedName>
        <fullName evidence="2">C-methyltransferase C-terminal domain-containing protein</fullName>
    </submittedName>
</protein>
<dbReference type="Proteomes" id="UP000199614">
    <property type="component" value="Unassembled WGS sequence"/>
</dbReference>
<evidence type="ECO:0000313" key="3">
    <source>
        <dbReference type="Proteomes" id="UP000199614"/>
    </source>
</evidence>
<name>A0A1I4X898_PSUAM</name>
<dbReference type="InterPro" id="IPR013691">
    <property type="entry name" value="MeTrfase_14"/>
</dbReference>
<accession>A0A1I4X898</accession>
<organism evidence="2 3">
    <name type="scientific">Pseudonocardia ammonioxydans</name>
    <dbReference type="NCBI Taxonomy" id="260086"/>
    <lineage>
        <taxon>Bacteria</taxon>
        <taxon>Bacillati</taxon>
        <taxon>Actinomycetota</taxon>
        <taxon>Actinomycetes</taxon>
        <taxon>Pseudonocardiales</taxon>
        <taxon>Pseudonocardiaceae</taxon>
        <taxon>Pseudonocardia</taxon>
    </lineage>
</organism>
<evidence type="ECO:0000259" key="1">
    <source>
        <dbReference type="Pfam" id="PF08484"/>
    </source>
</evidence>
<keyword evidence="2" id="KW-0808">Transferase</keyword>
<reference evidence="2 3" key="1">
    <citation type="submission" date="2016-10" db="EMBL/GenBank/DDBJ databases">
        <authorList>
            <person name="de Groot N.N."/>
        </authorList>
    </citation>
    <scope>NUCLEOTIDE SEQUENCE [LARGE SCALE GENOMIC DNA]</scope>
    <source>
        <strain evidence="2 3">CGMCC 4.1877</strain>
    </source>
</reference>
<sequence>MPHDYARRVLSRCPACDTPAGDPFFSVTGLPVHGTAVLPDPGAARAVSVGDQVLVLCERCGTVFNRDFDSGLLDYTGDHEESQHHSPRFAAYAAEITADWVSRFGLAGEHVVEVGCGSGDFAVELLGAGVGRVTGVDPHFGPERVRPEWTDRLTAVPETFTREQVEPGTAALVCRHTLEHIPALAPFAAELHAGLVRGGGRALLAEVPDLGRILDEGAFWDLQYEHCSYFTPATLRTFLLGAGFAGVDGPEPAVRLTYADQYVVAEAGPGGTPGVPELPAHLREALRTACHDFAARVDEQIGHWRAWLGDRAGAGDEVAVWGGGAKGLTFLNIAVGGDAAGSAAPGAVQCVVDINPGLQGRYMGGLGLPIRAPKDLTVAPPRAVLLMNRVYAGEVRSTLDELGLGSTELLTV</sequence>
<dbReference type="Gene3D" id="3.40.50.150">
    <property type="entry name" value="Vaccinia Virus protein VP39"/>
    <property type="match status" value="1"/>
</dbReference>
<keyword evidence="2" id="KW-0489">Methyltransferase</keyword>
<dbReference type="Pfam" id="PF08484">
    <property type="entry name" value="Methyltransf_14"/>
    <property type="match status" value="1"/>
</dbReference>
<dbReference type="Pfam" id="PF13489">
    <property type="entry name" value="Methyltransf_23"/>
    <property type="match status" value="1"/>
</dbReference>
<dbReference type="EMBL" id="FOUY01000010">
    <property type="protein sequence ID" value="SFN22218.1"/>
    <property type="molecule type" value="Genomic_DNA"/>
</dbReference>
<dbReference type="GO" id="GO:0008168">
    <property type="term" value="F:methyltransferase activity"/>
    <property type="evidence" value="ECO:0007669"/>
    <property type="project" value="UniProtKB-KW"/>
</dbReference>
<dbReference type="Gene3D" id="3.40.50.720">
    <property type="entry name" value="NAD(P)-binding Rossmann-like Domain"/>
    <property type="match status" value="1"/>
</dbReference>
<proteinExistence type="predicted"/>
<evidence type="ECO:0000313" key="2">
    <source>
        <dbReference type="EMBL" id="SFN22218.1"/>
    </source>
</evidence>
<dbReference type="CDD" id="cd02440">
    <property type="entry name" value="AdoMet_MTases"/>
    <property type="match status" value="1"/>
</dbReference>
<dbReference type="InterPro" id="IPR029063">
    <property type="entry name" value="SAM-dependent_MTases_sf"/>
</dbReference>
<dbReference type="OrthoDB" id="9810247at2"/>